<dbReference type="EC" id="1.13.11.15" evidence="3"/>
<gene>
    <name evidence="3" type="primary">hpaD</name>
    <name evidence="3" type="ORF">E6H03_13195</name>
</gene>
<dbReference type="InterPro" id="IPR029068">
    <property type="entry name" value="Glyas_Bleomycin-R_OHBP_Dase"/>
</dbReference>
<dbReference type="PROSITE" id="PS51819">
    <property type="entry name" value="VOC"/>
    <property type="match status" value="2"/>
</dbReference>
<evidence type="ECO:0000259" key="2">
    <source>
        <dbReference type="PROSITE" id="PS51819"/>
    </source>
</evidence>
<dbReference type="PANTHER" id="PTHR21366:SF27">
    <property type="entry name" value="GLYOXALASE-LIKE DOMAIN-CONTAINING PROTEIN"/>
    <property type="match status" value="1"/>
</dbReference>
<dbReference type="InterPro" id="IPR004360">
    <property type="entry name" value="Glyas_Fos-R_dOase_dom"/>
</dbReference>
<dbReference type="PANTHER" id="PTHR21366">
    <property type="entry name" value="GLYOXALASE FAMILY PROTEIN"/>
    <property type="match status" value="1"/>
</dbReference>
<dbReference type="AlphaFoldDB" id="A0A537J453"/>
<dbReference type="SUPFAM" id="SSF54593">
    <property type="entry name" value="Glyoxalase/Bleomycin resistance protein/Dihydroxybiphenyl dioxygenase"/>
    <property type="match status" value="1"/>
</dbReference>
<dbReference type="EMBL" id="VBAN01000475">
    <property type="protein sequence ID" value="TMI77826.1"/>
    <property type="molecule type" value="Genomic_DNA"/>
</dbReference>
<dbReference type="Pfam" id="PF00903">
    <property type="entry name" value="Glyoxalase"/>
    <property type="match status" value="2"/>
</dbReference>
<dbReference type="InterPro" id="IPR050383">
    <property type="entry name" value="GlyoxalaseI/FosfomycinResist"/>
</dbReference>
<dbReference type="PROSITE" id="PS00934">
    <property type="entry name" value="GLYOXALASE_I_1"/>
    <property type="match status" value="1"/>
</dbReference>
<dbReference type="Gene3D" id="3.10.180.10">
    <property type="entry name" value="2,3-Dihydroxybiphenyl 1,2-Dioxygenase, domain 1"/>
    <property type="match status" value="2"/>
</dbReference>
<dbReference type="InterPro" id="IPR018146">
    <property type="entry name" value="Glyoxalase_1_CS"/>
</dbReference>
<evidence type="ECO:0000313" key="3">
    <source>
        <dbReference type="EMBL" id="TMI77826.1"/>
    </source>
</evidence>
<sequence length="337" mass="38695">MRPEIDLRPGHPEFNILRAAHVEFRVTDLGRARAFYVDLLGFVETAQRGDRLYLRGYEERDHHSLVLRRAASPGVGHLAFRVASEEDLDRLEHGCRDRGLPARWLPEEVGHGRALRVQDPAGLPLEFFHRIEPVERLLQRYDLYRGACVMRLDHFNCQVADVALAARWYQQELGFGCSEYTESAGDPPQLWAIWLRRKQNVHDIALMTGIGPRLHHAAFWVQDQLSVLRACDILAAARLTDRIERGPGRHGLSNAFFLYLRDPDNNRIELYTGDYLIADPDWQPIRWRLDDPQRATLWGHAAPASWFEDASRVESIVDGAFVETRPPRLADRPSFVG</sequence>
<evidence type="ECO:0000256" key="1">
    <source>
        <dbReference type="ARBA" id="ARBA00022723"/>
    </source>
</evidence>
<feature type="domain" description="VOC" evidence="2">
    <location>
        <begin position="18"/>
        <end position="130"/>
    </location>
</feature>
<protein>
    <submittedName>
        <fullName evidence="3">3,4-dihydroxyphenylacetate 2,3-dioxygenase</fullName>
        <ecNumber evidence="3">1.13.11.15</ecNumber>
    </submittedName>
</protein>
<dbReference type="InterPro" id="IPR011981">
    <property type="entry name" value="DHPA_dOase_Mn/Fe"/>
</dbReference>
<dbReference type="GO" id="GO:0008687">
    <property type="term" value="F:3,4-dihydroxyphenylacetate 2,3-dioxygenase activity"/>
    <property type="evidence" value="ECO:0007669"/>
    <property type="project" value="UniProtKB-EC"/>
</dbReference>
<dbReference type="InterPro" id="IPR037523">
    <property type="entry name" value="VOC_core"/>
</dbReference>
<feature type="domain" description="VOC" evidence="2">
    <location>
        <begin position="151"/>
        <end position="273"/>
    </location>
</feature>
<accession>A0A537J453</accession>
<dbReference type="GO" id="GO:0004462">
    <property type="term" value="F:lactoylglutathione lyase activity"/>
    <property type="evidence" value="ECO:0007669"/>
    <property type="project" value="InterPro"/>
</dbReference>
<keyword evidence="3" id="KW-0560">Oxidoreductase</keyword>
<comment type="caution">
    <text evidence="3">The sequence shown here is derived from an EMBL/GenBank/DDBJ whole genome shotgun (WGS) entry which is preliminary data.</text>
</comment>
<reference evidence="3 4" key="1">
    <citation type="journal article" date="2019" name="Nat. Microbiol.">
        <title>Mediterranean grassland soil C-N compound turnover is dependent on rainfall and depth, and is mediated by genomically divergent microorganisms.</title>
        <authorList>
            <person name="Diamond S."/>
            <person name="Andeer P.F."/>
            <person name="Li Z."/>
            <person name="Crits-Christoph A."/>
            <person name="Burstein D."/>
            <person name="Anantharaman K."/>
            <person name="Lane K.R."/>
            <person name="Thomas B.C."/>
            <person name="Pan C."/>
            <person name="Northen T.R."/>
            <person name="Banfield J.F."/>
        </authorList>
    </citation>
    <scope>NUCLEOTIDE SEQUENCE [LARGE SCALE GENOMIC DNA]</scope>
    <source>
        <strain evidence="3">NP_6</strain>
    </source>
</reference>
<keyword evidence="1" id="KW-0479">Metal-binding</keyword>
<evidence type="ECO:0000313" key="4">
    <source>
        <dbReference type="Proteomes" id="UP000318093"/>
    </source>
</evidence>
<proteinExistence type="predicted"/>
<keyword evidence="3" id="KW-0223">Dioxygenase</keyword>
<name>A0A537J453_9BACT</name>
<dbReference type="GO" id="GO:0046872">
    <property type="term" value="F:metal ion binding"/>
    <property type="evidence" value="ECO:0007669"/>
    <property type="project" value="UniProtKB-KW"/>
</dbReference>
<dbReference type="Proteomes" id="UP000318093">
    <property type="component" value="Unassembled WGS sequence"/>
</dbReference>
<organism evidence="3 4">
    <name type="scientific">Candidatus Segetimicrobium genomatis</name>
    <dbReference type="NCBI Taxonomy" id="2569760"/>
    <lineage>
        <taxon>Bacteria</taxon>
        <taxon>Bacillati</taxon>
        <taxon>Candidatus Sysuimicrobiota</taxon>
        <taxon>Candidatus Sysuimicrobiia</taxon>
        <taxon>Candidatus Sysuimicrobiales</taxon>
        <taxon>Candidatus Segetimicrobiaceae</taxon>
        <taxon>Candidatus Segetimicrobium</taxon>
    </lineage>
</organism>
<dbReference type="NCBIfam" id="TIGR02295">
    <property type="entry name" value="HpaD"/>
    <property type="match status" value="1"/>
</dbReference>